<name>V6F2H6_MAGGM</name>
<comment type="function">
    <text evidence="2">Is required to sustain N(2)-dependent growth in the presence of low levels of carbon monoxide (CO). Probably acts by protecting the N(2) fixation ability of the nitrogenase complex, which is inactivated in the presence of CO.</text>
</comment>
<dbReference type="HAMAP" id="MF_02117">
    <property type="entry name" value="CowN"/>
    <property type="match status" value="1"/>
</dbReference>
<comment type="similarity">
    <text evidence="2">Belongs to the CowN family.</text>
</comment>
<dbReference type="Proteomes" id="UP000018922">
    <property type="component" value="Chromosome I"/>
</dbReference>
<protein>
    <recommendedName>
        <fullName evidence="2">N(2)-fixation sustaining protein CowN</fullName>
    </recommendedName>
    <alternativeName>
        <fullName evidence="2">CO weal-nitrogenase</fullName>
    </alternativeName>
</protein>
<gene>
    <name evidence="2" type="primary">cowN</name>
    <name evidence="3" type="ordered locus">MGMSRv2__2515</name>
</gene>
<dbReference type="eggNOG" id="ENOG5032SZ8">
    <property type="taxonomic scope" value="Bacteria"/>
</dbReference>
<evidence type="ECO:0000313" key="3">
    <source>
        <dbReference type="EMBL" id="CDK99730.1"/>
    </source>
</evidence>
<dbReference type="HOGENOM" id="CLU_149349_0_0_5"/>
<reference evidence="3 4" key="1">
    <citation type="journal article" date="2014" name="Genome Announc.">
        <title>Complete genome sequence of Magnetospirillum gryphiswaldense MSR-1.</title>
        <authorList>
            <person name="Wang X."/>
            <person name="Wang Q."/>
            <person name="Zhang W."/>
            <person name="Wang Y."/>
            <person name="Li L."/>
            <person name="Wen T."/>
            <person name="Zhang T."/>
            <person name="Zhang Y."/>
            <person name="Xu J."/>
            <person name="Hu J."/>
            <person name="Li S."/>
            <person name="Liu L."/>
            <person name="Liu J."/>
            <person name="Jiang W."/>
            <person name="Tian J."/>
            <person name="Li Y."/>
            <person name="Schuler D."/>
            <person name="Wang L."/>
            <person name="Li J."/>
        </authorList>
    </citation>
    <scope>NUCLEOTIDE SEQUENCE [LARGE SCALE GENOMIC DNA]</scope>
    <source>
        <strain evidence="4">DSM 6361 / JCM 21280 / NBRC 15271 / MSR-1</strain>
    </source>
</reference>
<organism evidence="3 4">
    <name type="scientific">Magnetospirillum gryphiswaldense (strain DSM 6361 / JCM 21280 / NBRC 15271 / MSR-1)</name>
    <dbReference type="NCBI Taxonomy" id="431944"/>
    <lineage>
        <taxon>Bacteria</taxon>
        <taxon>Pseudomonadati</taxon>
        <taxon>Pseudomonadota</taxon>
        <taxon>Alphaproteobacteria</taxon>
        <taxon>Rhodospirillales</taxon>
        <taxon>Rhodospirillaceae</taxon>
        <taxon>Magnetospirillum</taxon>
    </lineage>
</organism>
<proteinExistence type="inferred from homology"/>
<accession>V6F2H6</accession>
<evidence type="ECO:0000313" key="4">
    <source>
        <dbReference type="Proteomes" id="UP000018922"/>
    </source>
</evidence>
<dbReference type="NCBIfam" id="NF033689">
    <property type="entry name" value="N2Fix_CO_CowN"/>
    <property type="match status" value="1"/>
</dbReference>
<dbReference type="EMBL" id="HG794546">
    <property type="protein sequence ID" value="CDK99730.1"/>
    <property type="molecule type" value="Genomic_DNA"/>
</dbReference>
<keyword evidence="1 2" id="KW-0535">Nitrogen fixation</keyword>
<dbReference type="STRING" id="1430440.MGMSRv2__2515"/>
<dbReference type="InterPro" id="IPR024899">
    <property type="entry name" value="CowN"/>
</dbReference>
<evidence type="ECO:0000256" key="2">
    <source>
        <dbReference type="HAMAP-Rule" id="MF_02117"/>
    </source>
</evidence>
<dbReference type="Pfam" id="PF20543">
    <property type="entry name" value="CowN"/>
    <property type="match status" value="1"/>
</dbReference>
<dbReference type="GO" id="GO:0009399">
    <property type="term" value="P:nitrogen fixation"/>
    <property type="evidence" value="ECO:0007669"/>
    <property type="project" value="UniProtKB-UniRule"/>
</dbReference>
<keyword evidence="4" id="KW-1185">Reference proteome</keyword>
<dbReference type="KEGG" id="mgy:MGMSRv2__2515"/>
<evidence type="ECO:0000256" key="1">
    <source>
        <dbReference type="ARBA" id="ARBA00023231"/>
    </source>
</evidence>
<sequence length="101" mass="11261">MNVMTSITPPDRYVSFGGIDCEGHAKTVIEHVLAIIADPAKSNALWDRFVVRLAEAGKVGFRKADELCLACSHTYYIEELFEEHGDEIGLNALRMLEDECC</sequence>
<dbReference type="AlphaFoldDB" id="V6F2H6"/>